<keyword evidence="2" id="KW-1185">Reference proteome</keyword>
<comment type="caution">
    <text evidence="1">The sequence shown here is derived from an EMBL/GenBank/DDBJ whole genome shotgun (WGS) entry which is preliminary data.</text>
</comment>
<accession>A0A7L3S542</accession>
<evidence type="ECO:0000313" key="1">
    <source>
        <dbReference type="EMBL" id="NXV23144.1"/>
    </source>
</evidence>
<feature type="non-terminal residue" evidence="1">
    <location>
        <position position="149"/>
    </location>
</feature>
<sequence>GWGPQEDDATFHLLVPLKPPHGHAFRLELGTTEGMPAKYSCIRVERECSCKREQLAKDTPCFLHCHQEQLGKNRGPSIFDTICTGPYLDVEKTARWFQDMVKDAWVALPQSRHCHLKVLPAKRSCKLRLTDASNSTVFIYVMLGVQQGD</sequence>
<name>A0A7L3S542_CEPGR</name>
<organism evidence="1 2">
    <name type="scientific">Cepphus grylle</name>
    <name type="common">Black guillemot</name>
    <name type="synonym">Alca grylle</name>
    <dbReference type="NCBI Taxonomy" id="28697"/>
    <lineage>
        <taxon>Eukaryota</taxon>
        <taxon>Metazoa</taxon>
        <taxon>Chordata</taxon>
        <taxon>Craniata</taxon>
        <taxon>Vertebrata</taxon>
        <taxon>Euteleostomi</taxon>
        <taxon>Archelosauria</taxon>
        <taxon>Archosauria</taxon>
        <taxon>Dinosauria</taxon>
        <taxon>Saurischia</taxon>
        <taxon>Theropoda</taxon>
        <taxon>Coelurosauria</taxon>
        <taxon>Aves</taxon>
        <taxon>Neognathae</taxon>
        <taxon>Neoaves</taxon>
        <taxon>Charadriiformes</taxon>
        <taxon>Alcidae</taxon>
        <taxon>Cepphus</taxon>
    </lineage>
</organism>
<feature type="non-terminal residue" evidence="1">
    <location>
        <position position="1"/>
    </location>
</feature>
<dbReference type="Proteomes" id="UP000578766">
    <property type="component" value="Unassembled WGS sequence"/>
</dbReference>
<gene>
    <name evidence="1" type="primary">Itpripl1_0</name>
    <name evidence="1" type="ORF">CEPGRY_R15829</name>
</gene>
<dbReference type="Gene3D" id="3.30.460.90">
    <property type="match status" value="1"/>
</dbReference>
<evidence type="ECO:0000313" key="2">
    <source>
        <dbReference type="Proteomes" id="UP000578766"/>
    </source>
</evidence>
<dbReference type="AlphaFoldDB" id="A0A7L3S542"/>
<protein>
    <submittedName>
        <fullName evidence="1">IPIL1 protein</fullName>
    </submittedName>
</protein>
<reference evidence="1 2" key="1">
    <citation type="submission" date="2019-09" db="EMBL/GenBank/DDBJ databases">
        <title>Bird 10,000 Genomes (B10K) Project - Family phase.</title>
        <authorList>
            <person name="Zhang G."/>
        </authorList>
    </citation>
    <scope>NUCLEOTIDE SEQUENCE [LARGE SCALE GENOMIC DNA]</scope>
    <source>
        <strain evidence="1">OUT-0020</strain>
        <tissue evidence="1">Liver</tissue>
    </source>
</reference>
<proteinExistence type="predicted"/>
<dbReference type="EMBL" id="VZUD01000406">
    <property type="protein sequence ID" value="NXV23144.1"/>
    <property type="molecule type" value="Genomic_DNA"/>
</dbReference>